<reference evidence="15 16" key="1">
    <citation type="submission" date="2022-01" db="EMBL/GenBank/DDBJ databases">
        <authorList>
            <person name="Won M."/>
            <person name="Kim S.-J."/>
            <person name="Kwon S.-W."/>
        </authorList>
    </citation>
    <scope>NUCLEOTIDE SEQUENCE [LARGE SCALE GENOMIC DNA]</scope>
    <source>
        <strain evidence="15 16">KCTC 23505</strain>
    </source>
</reference>
<evidence type="ECO:0000256" key="3">
    <source>
        <dbReference type="ARBA" id="ARBA00007523"/>
    </source>
</evidence>
<evidence type="ECO:0000256" key="12">
    <source>
        <dbReference type="ARBA" id="ARBA00047712"/>
    </source>
</evidence>
<dbReference type="InterPro" id="IPR019554">
    <property type="entry name" value="Soluble_ligand-bd"/>
</dbReference>
<dbReference type="PANTHER" id="PTHR43578">
    <property type="entry name" value="NADH-QUINONE OXIDOREDUCTASE SUBUNIT F"/>
    <property type="match status" value="1"/>
</dbReference>
<evidence type="ECO:0000256" key="1">
    <source>
        <dbReference type="ARBA" id="ARBA00001917"/>
    </source>
</evidence>
<dbReference type="EMBL" id="JAKGBZ010000018">
    <property type="protein sequence ID" value="MCF3947144.1"/>
    <property type="molecule type" value="Genomic_DNA"/>
</dbReference>
<comment type="caution">
    <text evidence="15">The sequence shown here is derived from an EMBL/GenBank/DDBJ whole genome shotgun (WGS) entry which is preliminary data.</text>
</comment>
<dbReference type="SUPFAM" id="SSF142019">
    <property type="entry name" value="Nqo1 FMN-binding domain-like"/>
    <property type="match status" value="1"/>
</dbReference>
<dbReference type="InterPro" id="IPR011538">
    <property type="entry name" value="Nuo51_FMN-bd"/>
</dbReference>
<evidence type="ECO:0000259" key="14">
    <source>
        <dbReference type="SMART" id="SM00928"/>
    </source>
</evidence>
<evidence type="ECO:0000256" key="7">
    <source>
        <dbReference type="ARBA" id="ARBA00022723"/>
    </source>
</evidence>
<proteinExistence type="inferred from homology"/>
<dbReference type="Pfam" id="PF10531">
    <property type="entry name" value="SLBB"/>
    <property type="match status" value="1"/>
</dbReference>
<dbReference type="InterPro" id="IPR001949">
    <property type="entry name" value="NADH-UbQ_OxRdtase_51kDa_CS"/>
</dbReference>
<dbReference type="InterPro" id="IPR037225">
    <property type="entry name" value="Nuo51_FMN-bd_sf"/>
</dbReference>
<dbReference type="GO" id="GO:0016491">
    <property type="term" value="F:oxidoreductase activity"/>
    <property type="evidence" value="ECO:0007669"/>
    <property type="project" value="UniProtKB-KW"/>
</dbReference>
<dbReference type="Pfam" id="PF10589">
    <property type="entry name" value="NADH_4Fe-4S"/>
    <property type="match status" value="1"/>
</dbReference>
<dbReference type="NCBIfam" id="TIGR01959">
    <property type="entry name" value="nuoF_fam"/>
    <property type="match status" value="1"/>
</dbReference>
<dbReference type="Pfam" id="PF01512">
    <property type="entry name" value="Complex1_51K"/>
    <property type="match status" value="1"/>
</dbReference>
<dbReference type="PROSITE" id="PS00645">
    <property type="entry name" value="COMPLEX1_51K_2"/>
    <property type="match status" value="1"/>
</dbReference>
<comment type="cofactor">
    <cofactor evidence="2 13">
        <name>[4Fe-4S] cluster</name>
        <dbReference type="ChEBI" id="CHEBI:49883"/>
    </cofactor>
</comment>
<evidence type="ECO:0000256" key="2">
    <source>
        <dbReference type="ARBA" id="ARBA00001966"/>
    </source>
</evidence>
<keyword evidence="8" id="KW-1278">Translocase</keyword>
<dbReference type="PANTHER" id="PTHR43578:SF3">
    <property type="entry name" value="NADH-QUINONE OXIDOREDUCTASE SUBUNIT F"/>
    <property type="match status" value="1"/>
</dbReference>
<evidence type="ECO:0000256" key="13">
    <source>
        <dbReference type="RuleBase" id="RU364066"/>
    </source>
</evidence>
<evidence type="ECO:0000256" key="11">
    <source>
        <dbReference type="ARBA" id="ARBA00023027"/>
    </source>
</evidence>
<comment type="similarity">
    <text evidence="3 13">Belongs to the complex I 51 kDa subunit family.</text>
</comment>
<dbReference type="SMART" id="SM00928">
    <property type="entry name" value="NADH_4Fe-4S"/>
    <property type="match status" value="1"/>
</dbReference>
<evidence type="ECO:0000313" key="15">
    <source>
        <dbReference type="EMBL" id="MCF3947144.1"/>
    </source>
</evidence>
<keyword evidence="5 13" id="KW-0285">Flavoprotein</keyword>
<dbReference type="EC" id="7.1.1.-" evidence="13"/>
<evidence type="ECO:0000256" key="8">
    <source>
        <dbReference type="ARBA" id="ARBA00022967"/>
    </source>
</evidence>
<dbReference type="SUPFAM" id="SSF140490">
    <property type="entry name" value="Nqo1C-terminal domain-like"/>
    <property type="match status" value="1"/>
</dbReference>
<dbReference type="Gene3D" id="6.10.250.1450">
    <property type="match status" value="1"/>
</dbReference>
<evidence type="ECO:0000256" key="10">
    <source>
        <dbReference type="ARBA" id="ARBA00023014"/>
    </source>
</evidence>
<dbReference type="Gene3D" id="3.10.20.600">
    <property type="match status" value="1"/>
</dbReference>
<gene>
    <name evidence="15" type="primary">nuoF</name>
    <name evidence="15" type="ORF">L2A60_10685</name>
</gene>
<keyword evidence="4 13" id="KW-0004">4Fe-4S</keyword>
<keyword evidence="13" id="KW-0874">Quinone</keyword>
<keyword evidence="11 13" id="KW-0520">NAD</keyword>
<protein>
    <recommendedName>
        <fullName evidence="13">NADH-quinone oxidoreductase subunit F</fullName>
        <ecNumber evidence="13">7.1.1.-</ecNumber>
    </recommendedName>
</protein>
<evidence type="ECO:0000256" key="5">
    <source>
        <dbReference type="ARBA" id="ARBA00022630"/>
    </source>
</evidence>
<comment type="function">
    <text evidence="13">NDH-1 shuttles electrons from NADH, via FMN and iron-sulfur (Fe-S) centers, to quinones in the respiratory chain.</text>
</comment>
<dbReference type="SUPFAM" id="SSF142984">
    <property type="entry name" value="Nqo1 middle domain-like"/>
    <property type="match status" value="1"/>
</dbReference>
<keyword evidence="7 13" id="KW-0479">Metal-binding</keyword>
<dbReference type="Gene3D" id="3.40.50.11540">
    <property type="entry name" value="NADH-ubiquinone oxidoreductase 51kDa subunit"/>
    <property type="match status" value="1"/>
</dbReference>
<evidence type="ECO:0000256" key="4">
    <source>
        <dbReference type="ARBA" id="ARBA00022485"/>
    </source>
</evidence>
<evidence type="ECO:0000313" key="16">
    <source>
        <dbReference type="Proteomes" id="UP001521209"/>
    </source>
</evidence>
<evidence type="ECO:0000256" key="6">
    <source>
        <dbReference type="ARBA" id="ARBA00022643"/>
    </source>
</evidence>
<keyword evidence="9 13" id="KW-0408">Iron</keyword>
<organism evidence="15 16">
    <name type="scientific">Acidiphilium iwatense</name>
    <dbReference type="NCBI Taxonomy" id="768198"/>
    <lineage>
        <taxon>Bacteria</taxon>
        <taxon>Pseudomonadati</taxon>
        <taxon>Pseudomonadota</taxon>
        <taxon>Alphaproteobacteria</taxon>
        <taxon>Acetobacterales</taxon>
        <taxon>Acidocellaceae</taxon>
        <taxon>Acidiphilium</taxon>
    </lineage>
</organism>
<dbReference type="RefSeq" id="WP_235704373.1">
    <property type="nucleotide sequence ID" value="NZ_JAKGBZ010000018.1"/>
</dbReference>
<name>A0ABS9E0Q0_9PROT</name>
<keyword evidence="6 13" id="KW-0288">FMN</keyword>
<keyword evidence="16" id="KW-1185">Reference proteome</keyword>
<dbReference type="InterPro" id="IPR019575">
    <property type="entry name" value="Nuop51_4Fe4S-bd"/>
</dbReference>
<sequence length="427" mass="46539">METPLTNNIRPDREPLDIEGYEQAGGYRAVRKVLGGMAPADVIEAITQSKLRGRGGAGFPTGIKWSLVPKDLAASGPHYLVVNADEMEPGTFKDRLLLEGDPHQMIEAVIVAAYAIQAETAYIFLRGEYFLAERRLRRAVGEADARGYLGTNILGSGYDLAVHVHASGGRYICGEETALLTALEGRRAVPRAKPPFPQTSGLWGKPTVVNNVETLCNVPHIINNGADWFMGLGRGEDGGTKIYGASGRVRRPGSWELPMSTPLCEIIEEHAGGMRDGYELRGVLPGGLSTSFIMADDIEVKMDFASVEKVGSRLGTGAVIVLDQRTCPIGMLRNLEHFFAQESCGWCTPCRDGLPWVERLLAGIEAGEGEMDDLDILEQHVKFLGPGRTFCAHAPGAMAPLASGLKYFRAEFEQHIHEKRCPWNEAH</sequence>
<keyword evidence="10 13" id="KW-0411">Iron-sulfur</keyword>
<comment type="cofactor">
    <cofactor evidence="1 13">
        <name>FMN</name>
        <dbReference type="ChEBI" id="CHEBI:58210"/>
    </cofactor>
</comment>
<dbReference type="InterPro" id="IPR037207">
    <property type="entry name" value="Nuop51_4Fe4S-bd_sf"/>
</dbReference>
<keyword evidence="15" id="KW-0560">Oxidoreductase</keyword>
<accession>A0ABS9E0Q0</accession>
<dbReference type="Gene3D" id="1.20.1440.230">
    <property type="entry name" value="NADH-ubiquinone oxidoreductase 51kDa subunit, iron-sulphur binding domain"/>
    <property type="match status" value="1"/>
</dbReference>
<feature type="domain" description="NADH-ubiquinone oxidoreductase 51kDa subunit iron-sulphur binding" evidence="14">
    <location>
        <begin position="329"/>
        <end position="374"/>
    </location>
</feature>
<dbReference type="InterPro" id="IPR011537">
    <property type="entry name" value="NADH-UbQ_OxRdtase_suF"/>
</dbReference>
<dbReference type="NCBIfam" id="NF010120">
    <property type="entry name" value="PRK13596.1"/>
    <property type="match status" value="1"/>
</dbReference>
<evidence type="ECO:0000256" key="9">
    <source>
        <dbReference type="ARBA" id="ARBA00023004"/>
    </source>
</evidence>
<comment type="catalytic activity">
    <reaction evidence="12 13">
        <text>a quinone + NADH + 5 H(+)(in) = a quinol + NAD(+) + 4 H(+)(out)</text>
        <dbReference type="Rhea" id="RHEA:57888"/>
        <dbReference type="ChEBI" id="CHEBI:15378"/>
        <dbReference type="ChEBI" id="CHEBI:24646"/>
        <dbReference type="ChEBI" id="CHEBI:57540"/>
        <dbReference type="ChEBI" id="CHEBI:57945"/>
        <dbReference type="ChEBI" id="CHEBI:132124"/>
    </reaction>
</comment>
<dbReference type="Proteomes" id="UP001521209">
    <property type="component" value="Unassembled WGS sequence"/>
</dbReference>